<dbReference type="EMBL" id="JAKILJ010000034">
    <property type="protein sequence ID" value="MCL1106445.1"/>
    <property type="molecule type" value="Genomic_DNA"/>
</dbReference>
<accession>A0A9X1ZD77</accession>
<evidence type="ECO:0000313" key="2">
    <source>
        <dbReference type="EMBL" id="MCL1106445.1"/>
    </source>
</evidence>
<keyword evidence="3" id="KW-1185">Reference proteome</keyword>
<name>A0A9X1ZD77_9GAMM</name>
<dbReference type="AlphaFoldDB" id="A0A9X1ZD77"/>
<evidence type="ECO:0000256" key="1">
    <source>
        <dbReference type="SAM" id="MobiDB-lite"/>
    </source>
</evidence>
<feature type="compositionally biased region" description="Acidic residues" evidence="1">
    <location>
        <begin position="428"/>
        <end position="439"/>
    </location>
</feature>
<feature type="region of interest" description="Disordered" evidence="1">
    <location>
        <begin position="410"/>
        <end position="439"/>
    </location>
</feature>
<dbReference type="RefSeq" id="WP_188926935.1">
    <property type="nucleotide sequence ID" value="NZ_BMQI01000064.1"/>
</dbReference>
<gene>
    <name evidence="2" type="ORF">L2749_14450</name>
</gene>
<reference evidence="2" key="1">
    <citation type="submission" date="2022-01" db="EMBL/GenBank/DDBJ databases">
        <title>Whole genome-based taxonomy of the Shewanellaceae.</title>
        <authorList>
            <person name="Martin-Rodriguez A.J."/>
        </authorList>
    </citation>
    <scope>NUCLEOTIDE SEQUENCE</scope>
    <source>
        <strain evidence="2">DSM 23803</strain>
    </source>
</reference>
<comment type="caution">
    <text evidence="2">The sequence shown here is derived from an EMBL/GenBank/DDBJ whole genome shotgun (WGS) entry which is preliminary data.</text>
</comment>
<proteinExistence type="predicted"/>
<organism evidence="2 3">
    <name type="scientific">Shewanella algicola</name>
    <dbReference type="NCBI Taxonomy" id="640633"/>
    <lineage>
        <taxon>Bacteria</taxon>
        <taxon>Pseudomonadati</taxon>
        <taxon>Pseudomonadota</taxon>
        <taxon>Gammaproteobacteria</taxon>
        <taxon>Alteromonadales</taxon>
        <taxon>Shewanellaceae</taxon>
        <taxon>Shewanella</taxon>
    </lineage>
</organism>
<protein>
    <submittedName>
        <fullName evidence="2">Uncharacterized protein</fullName>
    </submittedName>
</protein>
<evidence type="ECO:0000313" key="3">
    <source>
        <dbReference type="Proteomes" id="UP001139408"/>
    </source>
</evidence>
<dbReference type="Proteomes" id="UP001139408">
    <property type="component" value="Unassembled WGS sequence"/>
</dbReference>
<sequence>MAKLIIPAESSEVFLNIVNQLNKKESDNCISVFINAKANNVTFIGGIYPEYMLCNAELEPGHGLKNSEFAIPRDFFINMKNLKTDYWQVNNTPHILHLSYENGRYTTVQFCLYLTKDILTKNQDYLPMDIFDLDVAHQKHIAYFKANNQRAFQRVPVTTLQYILHETQSYVPFEFIQFNGEKGELRYQRKGEVNEKMLPEHINPPLSFALTPHAATQLTQVCNNTESPDIEICIEGDAISFKSPEQSMTCILSDIELFYQRDIYKPQTMLNFLADLWALKMRNDALWKQQEIKAANQCVLFIEGNEMFICSILDHSKSFKPIATNISIEDPLLFAYCPKTLSELHIKNVLNMTQTRATLTKDKQGEYKLNIYKNLKDRLPYGSIELKPEQPKLKQYQALKRKYDETQEKRFIIQPDPSEKQGQLAFDEVVEDPYGFDED</sequence>